<dbReference type="Proteomes" id="UP000324632">
    <property type="component" value="Chromosome 6"/>
</dbReference>
<feature type="region of interest" description="Disordered" evidence="1">
    <location>
        <begin position="210"/>
        <end position="253"/>
    </location>
</feature>
<evidence type="ECO:0008006" key="4">
    <source>
        <dbReference type="Google" id="ProtNLM"/>
    </source>
</evidence>
<dbReference type="PANTHER" id="PTHR36474:SF1">
    <property type="entry name" value="PROTEIN LIAT1"/>
    <property type="match status" value="1"/>
</dbReference>
<protein>
    <recommendedName>
        <fullName evidence="4">Protein LIAT1</fullName>
    </recommendedName>
</protein>
<feature type="compositionally biased region" description="Polar residues" evidence="1">
    <location>
        <begin position="284"/>
        <end position="293"/>
    </location>
</feature>
<comment type="caution">
    <text evidence="2">The sequence shown here is derived from an EMBL/GenBank/DDBJ whole genome shotgun (WGS) entry which is preliminary data.</text>
</comment>
<dbReference type="AlphaFoldDB" id="A0A5A9PH75"/>
<feature type="region of interest" description="Disordered" evidence="1">
    <location>
        <begin position="58"/>
        <end position="79"/>
    </location>
</feature>
<dbReference type="PANTHER" id="PTHR36474">
    <property type="entry name" value="PROTEIN LIAT1"/>
    <property type="match status" value="1"/>
</dbReference>
<evidence type="ECO:0000313" key="2">
    <source>
        <dbReference type="EMBL" id="KAA0720329.1"/>
    </source>
</evidence>
<proteinExistence type="predicted"/>
<sequence length="403" mass="45056">MSRVRKPSSTELPVKVSLRRSKLTTTVLQLAALASGQCHKVCQRRTAVVLCVPHSFHPPPSGKPAQTRTHESAGMGGGRRTRVRLPIRQTTTPKNEKVDHKNAHPTVKATASLPLLTFTGVCDQLAKGVTRFVTAGHWTCDTKTYIQVGGPISRQPIRRSSAQERSVVSQSSVRVKVFRTLPKVLITFPNIFACMQIKFIKERDRRFKGSSQTTNMEEISAKRGFHVPPLTGATVKESRKKRKDTNKEKRKSSGVKHSVSLCLEIEPIYLSDALEKLQSEQWTNGEMSDAQSKGHSKMERKSCKSKNPKVLSEVTLVLTEKDKSDLTYQEQDSLRWEGVLEDPVAEAQRLEMYKTNRRKRYLASKLAFLQNNQTALCIGSNSSKLIPLNKPGGSMEGFVTFQT</sequence>
<accession>A0A5A9PH75</accession>
<evidence type="ECO:0000313" key="3">
    <source>
        <dbReference type="Proteomes" id="UP000324632"/>
    </source>
</evidence>
<dbReference type="EMBL" id="SOYY01000006">
    <property type="protein sequence ID" value="KAA0720329.1"/>
    <property type="molecule type" value="Genomic_DNA"/>
</dbReference>
<evidence type="ECO:0000256" key="1">
    <source>
        <dbReference type="SAM" id="MobiDB-lite"/>
    </source>
</evidence>
<feature type="compositionally biased region" description="Basic residues" evidence="1">
    <location>
        <begin position="238"/>
        <end position="253"/>
    </location>
</feature>
<gene>
    <name evidence="2" type="ORF">E1301_Tti012363</name>
</gene>
<reference evidence="2 3" key="1">
    <citation type="journal article" date="2019" name="Mol. Ecol. Resour.">
        <title>Chromosome-level genome assembly of Triplophysa tibetana, a fish adapted to the harsh high-altitude environment of the Tibetan Plateau.</title>
        <authorList>
            <person name="Yang X."/>
            <person name="Liu H."/>
            <person name="Ma Z."/>
            <person name="Zou Y."/>
            <person name="Zou M."/>
            <person name="Mao Y."/>
            <person name="Li X."/>
            <person name="Wang H."/>
            <person name="Chen T."/>
            <person name="Wang W."/>
            <person name="Yang R."/>
        </authorList>
    </citation>
    <scope>NUCLEOTIDE SEQUENCE [LARGE SCALE GENOMIC DNA]</scope>
    <source>
        <strain evidence="2">TTIB1903HZAU</strain>
        <tissue evidence="2">Muscle</tissue>
    </source>
</reference>
<feature type="region of interest" description="Disordered" evidence="1">
    <location>
        <begin position="284"/>
        <end position="305"/>
    </location>
</feature>
<organism evidence="2 3">
    <name type="scientific">Triplophysa tibetana</name>
    <dbReference type="NCBI Taxonomy" id="1572043"/>
    <lineage>
        <taxon>Eukaryota</taxon>
        <taxon>Metazoa</taxon>
        <taxon>Chordata</taxon>
        <taxon>Craniata</taxon>
        <taxon>Vertebrata</taxon>
        <taxon>Euteleostomi</taxon>
        <taxon>Actinopterygii</taxon>
        <taxon>Neopterygii</taxon>
        <taxon>Teleostei</taxon>
        <taxon>Ostariophysi</taxon>
        <taxon>Cypriniformes</taxon>
        <taxon>Nemacheilidae</taxon>
        <taxon>Triplophysa</taxon>
    </lineage>
</organism>
<dbReference type="InterPro" id="IPR038794">
    <property type="entry name" value="LIAT1"/>
</dbReference>
<name>A0A5A9PH75_9TELE</name>
<keyword evidence="3" id="KW-1185">Reference proteome</keyword>